<evidence type="ECO:0000313" key="1">
    <source>
        <dbReference type="EMBL" id="KAJ9114834.1"/>
    </source>
</evidence>
<name>A0ACC2WST7_9TREE</name>
<comment type="caution">
    <text evidence="1">The sequence shown here is derived from an EMBL/GenBank/DDBJ whole genome shotgun (WGS) entry which is preliminary data.</text>
</comment>
<sequence>MPSDFAYWLISAPHRRGDDQDLFRSVKSIVGDNVVVGGLEIPDLKTGTLSSLLNLSDAMPKYDSNFTQTVSKLLDTIRSLVAEDKQKMQSYLTVNDKPAEQYVIPAPGTSNGWKWDRSRWGTGGKVLDVVEALNKEMTSIDTIQKQKLQNYNYIKGNLASAQRKRTGNLSTRSLVGIVKKEDIVQDSEYLETLIVAVPKKIDSDSEYTLQTVTIFKKVKDEFMHKCRENKFHTREFTWDEGAVEKQKQDMADLEAEEKELWSDLLRLSRTNFSEAYQLLVHLKAVRVFVESVLRYGLPAEYSGVVVKPDAKSSLKTLKSLSGYFNFLTTKEKSTKGSSGDNDVGGEFGAIMDQEYYDFVLFEVPQVPV</sequence>
<proteinExistence type="predicted"/>
<gene>
    <name evidence="1" type="ORF">QFC20_001205</name>
</gene>
<accession>A0ACC2WST7</accession>
<dbReference type="Proteomes" id="UP001230649">
    <property type="component" value="Unassembled WGS sequence"/>
</dbReference>
<evidence type="ECO:0000313" key="2">
    <source>
        <dbReference type="Proteomes" id="UP001230649"/>
    </source>
</evidence>
<keyword evidence="2" id="KW-1185">Reference proteome</keyword>
<organism evidence="1 2">
    <name type="scientific">Naganishia adeliensis</name>
    <dbReference type="NCBI Taxonomy" id="92952"/>
    <lineage>
        <taxon>Eukaryota</taxon>
        <taxon>Fungi</taxon>
        <taxon>Dikarya</taxon>
        <taxon>Basidiomycota</taxon>
        <taxon>Agaricomycotina</taxon>
        <taxon>Tremellomycetes</taxon>
        <taxon>Filobasidiales</taxon>
        <taxon>Filobasidiaceae</taxon>
        <taxon>Naganishia</taxon>
    </lineage>
</organism>
<protein>
    <submittedName>
        <fullName evidence="1">Uncharacterized protein</fullName>
    </submittedName>
</protein>
<dbReference type="EMBL" id="JASBWS010000007">
    <property type="protein sequence ID" value="KAJ9114834.1"/>
    <property type="molecule type" value="Genomic_DNA"/>
</dbReference>
<reference evidence="1" key="1">
    <citation type="submission" date="2023-04" db="EMBL/GenBank/DDBJ databases">
        <title>Draft Genome sequencing of Naganishia species isolated from polar environments using Oxford Nanopore Technology.</title>
        <authorList>
            <person name="Leo P."/>
            <person name="Venkateswaran K."/>
        </authorList>
    </citation>
    <scope>NUCLEOTIDE SEQUENCE</scope>
    <source>
        <strain evidence="1">MNA-CCFEE 5262</strain>
    </source>
</reference>